<name>A0A816SM30_9BILA</name>
<reference evidence="1" key="1">
    <citation type="submission" date="2021-02" db="EMBL/GenBank/DDBJ databases">
        <authorList>
            <person name="Nowell W R."/>
        </authorList>
    </citation>
    <scope>NUCLEOTIDE SEQUENCE</scope>
</reference>
<dbReference type="Proteomes" id="UP000663824">
    <property type="component" value="Unassembled WGS sequence"/>
</dbReference>
<evidence type="ECO:0000313" key="1">
    <source>
        <dbReference type="EMBL" id="CAF2085239.1"/>
    </source>
</evidence>
<proteinExistence type="predicted"/>
<sequence length="214" mass="24187">MIDSDNLNSGQIQHKLRAKEFVLMHNSKATHELWINDISLVVIIGDDGKQQRFDGWAAYKHCLVAYRTHSKNDAFQNRKNYGLTSLHARVKEYHGRSNKVTNSTTTGVVPKESIPVQTLMPHAELKFVTAGSDSVLDLVQTASDIHAQVGKVNVLDIFSGRKTIRGEAISKFNQFSTAIRQILDEQIKNHCVAATCDMWTDDYMKQSYLDFTVF</sequence>
<protein>
    <submittedName>
        <fullName evidence="1">Uncharacterized protein</fullName>
    </submittedName>
</protein>
<gene>
    <name evidence="1" type="ORF">MBJ925_LOCUS19412</name>
</gene>
<dbReference type="AlphaFoldDB" id="A0A816SM30"/>
<accession>A0A816SM30</accession>
<organism evidence="1 2">
    <name type="scientific">Rotaria magnacalcarata</name>
    <dbReference type="NCBI Taxonomy" id="392030"/>
    <lineage>
        <taxon>Eukaryota</taxon>
        <taxon>Metazoa</taxon>
        <taxon>Spiralia</taxon>
        <taxon>Gnathifera</taxon>
        <taxon>Rotifera</taxon>
        <taxon>Eurotatoria</taxon>
        <taxon>Bdelloidea</taxon>
        <taxon>Philodinida</taxon>
        <taxon>Philodinidae</taxon>
        <taxon>Rotaria</taxon>
    </lineage>
</organism>
<dbReference type="EMBL" id="CAJNRE010009768">
    <property type="protein sequence ID" value="CAF2085239.1"/>
    <property type="molecule type" value="Genomic_DNA"/>
</dbReference>
<evidence type="ECO:0000313" key="2">
    <source>
        <dbReference type="Proteomes" id="UP000663824"/>
    </source>
</evidence>
<comment type="caution">
    <text evidence="1">The sequence shown here is derived from an EMBL/GenBank/DDBJ whole genome shotgun (WGS) entry which is preliminary data.</text>
</comment>